<evidence type="ECO:0000256" key="1">
    <source>
        <dbReference type="SAM" id="MobiDB-lite"/>
    </source>
</evidence>
<proteinExistence type="predicted"/>
<evidence type="ECO:0000313" key="2">
    <source>
        <dbReference type="EMBL" id="RNA20064.1"/>
    </source>
</evidence>
<accession>A0A3M7R9H0</accession>
<sequence>MTKIESFSSSQEPTFILNLFKFKKYSKTNESVYSACYLGGIGGIPPNGHARNEARSDAMWPNDGKNTPSFLDQQEPRKKSVALSHIASENL</sequence>
<keyword evidence="3" id="KW-1185">Reference proteome</keyword>
<dbReference type="AlphaFoldDB" id="A0A3M7R9H0"/>
<organism evidence="2 3">
    <name type="scientific">Brachionus plicatilis</name>
    <name type="common">Marine rotifer</name>
    <name type="synonym">Brachionus muelleri</name>
    <dbReference type="NCBI Taxonomy" id="10195"/>
    <lineage>
        <taxon>Eukaryota</taxon>
        <taxon>Metazoa</taxon>
        <taxon>Spiralia</taxon>
        <taxon>Gnathifera</taxon>
        <taxon>Rotifera</taxon>
        <taxon>Eurotatoria</taxon>
        <taxon>Monogononta</taxon>
        <taxon>Pseudotrocha</taxon>
        <taxon>Ploima</taxon>
        <taxon>Brachionidae</taxon>
        <taxon>Brachionus</taxon>
    </lineage>
</organism>
<dbReference type="Proteomes" id="UP000276133">
    <property type="component" value="Unassembled WGS sequence"/>
</dbReference>
<feature type="region of interest" description="Disordered" evidence="1">
    <location>
        <begin position="46"/>
        <end position="91"/>
    </location>
</feature>
<name>A0A3M7R9H0_BRAPC</name>
<reference evidence="2 3" key="1">
    <citation type="journal article" date="2018" name="Sci. Rep.">
        <title>Genomic signatures of local adaptation to the degree of environmental predictability in rotifers.</title>
        <authorList>
            <person name="Franch-Gras L."/>
            <person name="Hahn C."/>
            <person name="Garcia-Roger E.M."/>
            <person name="Carmona M.J."/>
            <person name="Serra M."/>
            <person name="Gomez A."/>
        </authorList>
    </citation>
    <scope>NUCLEOTIDE SEQUENCE [LARGE SCALE GENOMIC DNA]</scope>
    <source>
        <strain evidence="2">HYR1</strain>
    </source>
</reference>
<gene>
    <name evidence="2" type="ORF">BpHYR1_042092</name>
</gene>
<comment type="caution">
    <text evidence="2">The sequence shown here is derived from an EMBL/GenBank/DDBJ whole genome shotgun (WGS) entry which is preliminary data.</text>
</comment>
<dbReference type="EMBL" id="REGN01003925">
    <property type="protein sequence ID" value="RNA20064.1"/>
    <property type="molecule type" value="Genomic_DNA"/>
</dbReference>
<evidence type="ECO:0000313" key="3">
    <source>
        <dbReference type="Proteomes" id="UP000276133"/>
    </source>
</evidence>
<protein>
    <submittedName>
        <fullName evidence="2">Uncharacterized protein</fullName>
    </submittedName>
</protein>